<protein>
    <submittedName>
        <fullName evidence="1">Uncharacterized protein</fullName>
    </submittedName>
</protein>
<reference evidence="1" key="1">
    <citation type="submission" date="2018-11" db="EMBL/GenBank/DDBJ databases">
        <authorList>
            <consortium name="Pathogen Informatics"/>
        </authorList>
    </citation>
    <scope>NUCLEOTIDE SEQUENCE [LARGE SCALE GENOMIC DNA]</scope>
</reference>
<dbReference type="AlphaFoldDB" id="A0A3P8BKE6"/>
<dbReference type="EMBL" id="UZAH01030334">
    <property type="protein sequence ID" value="VDP10178.1"/>
    <property type="molecule type" value="Genomic_DNA"/>
</dbReference>
<organism evidence="1">
    <name type="scientific">Heligmosomoides polygyrus</name>
    <name type="common">Parasitic roundworm</name>
    <dbReference type="NCBI Taxonomy" id="6339"/>
    <lineage>
        <taxon>Eukaryota</taxon>
        <taxon>Metazoa</taxon>
        <taxon>Ecdysozoa</taxon>
        <taxon>Nematoda</taxon>
        <taxon>Chromadorea</taxon>
        <taxon>Rhabditida</taxon>
        <taxon>Rhabditina</taxon>
        <taxon>Rhabditomorpha</taxon>
        <taxon>Strongyloidea</taxon>
        <taxon>Heligmosomidae</taxon>
        <taxon>Heligmosomoides</taxon>
    </lineage>
</organism>
<accession>A0A3P8BKE6</accession>
<dbReference type="OrthoDB" id="5843673at2759"/>
<evidence type="ECO:0000313" key="1">
    <source>
        <dbReference type="EMBL" id="VDP10178.1"/>
    </source>
</evidence>
<sequence>MPHVADFLPQAFICRKLLPAIMCLPPYLHDNVPVSILRIYVFFFFLANRWPHSPPQSIASHPFRERRDTTLSGAVGHKFTRFIPAGWHRRWETRSINLASMHSHRVARCRSEAYKIQIIFPRAIIRIFDCGTPGAGLGHERGRR</sequence>
<gene>
    <name evidence="1" type="ORF">HPBE_LOCUS17906</name>
</gene>
<name>A0A3P8BKE6_HELPZ</name>
<proteinExistence type="predicted"/>